<evidence type="ECO:0000256" key="3">
    <source>
        <dbReference type="ARBA" id="ARBA00022801"/>
    </source>
</evidence>
<dbReference type="InterPro" id="IPR004635">
    <property type="entry name" value="Pept_S49_SppA"/>
</dbReference>
<reference evidence="7 8" key="1">
    <citation type="submission" date="2019-04" db="EMBL/GenBank/DDBJ databases">
        <authorList>
            <person name="Van Vliet M D."/>
        </authorList>
    </citation>
    <scope>NUCLEOTIDE SEQUENCE [LARGE SCALE GENOMIC DNA]</scope>
    <source>
        <strain evidence="7 8">F1</strain>
    </source>
</reference>
<keyword evidence="2" id="KW-0645">Protease</keyword>
<dbReference type="PANTHER" id="PTHR42987:SF4">
    <property type="entry name" value="PROTEASE SOHB-RELATED"/>
    <property type="match status" value="1"/>
</dbReference>
<keyword evidence="4" id="KW-0720">Serine protease</keyword>
<dbReference type="NCBIfam" id="TIGR00706">
    <property type="entry name" value="SppA_dom"/>
    <property type="match status" value="1"/>
</dbReference>
<evidence type="ECO:0000259" key="6">
    <source>
        <dbReference type="Pfam" id="PF01343"/>
    </source>
</evidence>
<accession>A0A6C2UBJ3</accession>
<dbReference type="AlphaFoldDB" id="A0A6C2UBJ3"/>
<name>A0A6C2UBJ3_PONDE</name>
<feature type="transmembrane region" description="Helical" evidence="5">
    <location>
        <begin position="12"/>
        <end position="36"/>
    </location>
</feature>
<organism evidence="7 8">
    <name type="scientific">Pontiella desulfatans</name>
    <dbReference type="NCBI Taxonomy" id="2750659"/>
    <lineage>
        <taxon>Bacteria</taxon>
        <taxon>Pseudomonadati</taxon>
        <taxon>Kiritimatiellota</taxon>
        <taxon>Kiritimatiellia</taxon>
        <taxon>Kiritimatiellales</taxon>
        <taxon>Pontiellaceae</taxon>
        <taxon>Pontiella</taxon>
    </lineage>
</organism>
<dbReference type="Pfam" id="PF01343">
    <property type="entry name" value="Peptidase_S49"/>
    <property type="match status" value="1"/>
</dbReference>
<evidence type="ECO:0000256" key="1">
    <source>
        <dbReference type="ARBA" id="ARBA00008683"/>
    </source>
</evidence>
<dbReference type="Gene3D" id="3.90.226.10">
    <property type="entry name" value="2-enoyl-CoA Hydratase, Chain A, domain 1"/>
    <property type="match status" value="1"/>
</dbReference>
<dbReference type="SUPFAM" id="SSF52096">
    <property type="entry name" value="ClpP/crotonase"/>
    <property type="match status" value="1"/>
</dbReference>
<evidence type="ECO:0000256" key="2">
    <source>
        <dbReference type="ARBA" id="ARBA00022670"/>
    </source>
</evidence>
<dbReference type="Proteomes" id="UP000366872">
    <property type="component" value="Unassembled WGS sequence"/>
</dbReference>
<keyword evidence="5" id="KW-0472">Membrane</keyword>
<gene>
    <name evidence="7" type="primary">sppA</name>
    <name evidence="7" type="ORF">PDESU_06011</name>
</gene>
<dbReference type="PANTHER" id="PTHR42987">
    <property type="entry name" value="PEPTIDASE S49"/>
    <property type="match status" value="1"/>
</dbReference>
<evidence type="ECO:0000256" key="5">
    <source>
        <dbReference type="SAM" id="Phobius"/>
    </source>
</evidence>
<keyword evidence="5" id="KW-0812">Transmembrane</keyword>
<keyword evidence="8" id="KW-1185">Reference proteome</keyword>
<dbReference type="InterPro" id="IPR047272">
    <property type="entry name" value="S49_SppA_C"/>
</dbReference>
<comment type="similarity">
    <text evidence="1">Belongs to the peptidase S49 family.</text>
</comment>
<dbReference type="RefSeq" id="WP_136082891.1">
    <property type="nucleotide sequence ID" value="NZ_CAAHFG010000004.1"/>
</dbReference>
<proteinExistence type="inferred from homology"/>
<dbReference type="InterPro" id="IPR002142">
    <property type="entry name" value="Peptidase_S49"/>
</dbReference>
<dbReference type="EMBL" id="CAAHFG010000004">
    <property type="protein sequence ID" value="VGO17415.1"/>
    <property type="molecule type" value="Genomic_DNA"/>
</dbReference>
<keyword evidence="5" id="KW-1133">Transmembrane helix</keyword>
<dbReference type="GO" id="GO:0008236">
    <property type="term" value="F:serine-type peptidase activity"/>
    <property type="evidence" value="ECO:0007669"/>
    <property type="project" value="UniProtKB-KW"/>
</dbReference>
<protein>
    <submittedName>
        <fullName evidence="7">Signal peptide peptidase SppA</fullName>
    </submittedName>
</protein>
<dbReference type="GO" id="GO:0006508">
    <property type="term" value="P:proteolysis"/>
    <property type="evidence" value="ECO:0007669"/>
    <property type="project" value="UniProtKB-KW"/>
</dbReference>
<evidence type="ECO:0000313" key="8">
    <source>
        <dbReference type="Proteomes" id="UP000366872"/>
    </source>
</evidence>
<feature type="domain" description="Peptidase S49" evidence="6">
    <location>
        <begin position="139"/>
        <end position="285"/>
    </location>
</feature>
<evidence type="ECO:0000313" key="7">
    <source>
        <dbReference type="EMBL" id="VGO17415.1"/>
    </source>
</evidence>
<keyword evidence="3" id="KW-0378">Hydrolase</keyword>
<evidence type="ECO:0000256" key="4">
    <source>
        <dbReference type="ARBA" id="ARBA00022825"/>
    </source>
</evidence>
<sequence>MANNGSKVGCWIVIAILVMMLMASGLANIGFMAALFSGSTVAGNDYPMDEEPSFDEVWSYGYGETKVVRINLSGVIMRGRQQRLLGYEPDMVESILSQIRCATLDEYVKAILLEVDSPGGAVTPSDEIHAALEQFKRDDEERVVMVFVRDLGASGAYYAAMAGDYIMAEPTAIVGSVGVIMQTLNMKGLGDKVGLSSVTIASGKNKDMLNPFEEVDPQHLALLQELVDSMQERFASIVERSRGLESRELLDGRVFTAGQALENNLIDGVGYMQDAIDKLTFLLDVDDVYIVRYYEPRGFFETLMAAKTPVIPDFTAMESPRFLYLWKP</sequence>
<dbReference type="CDD" id="cd07023">
    <property type="entry name" value="S49_Sppa_N_C"/>
    <property type="match status" value="1"/>
</dbReference>
<dbReference type="InterPro" id="IPR029045">
    <property type="entry name" value="ClpP/crotonase-like_dom_sf"/>
</dbReference>